<dbReference type="RefSeq" id="WP_255932719.1">
    <property type="nucleotide sequence ID" value="NZ_JANFNH010000068.1"/>
</dbReference>
<evidence type="ECO:0000256" key="2">
    <source>
        <dbReference type="ARBA" id="ARBA00022475"/>
    </source>
</evidence>
<accession>A0ABT1PM88</accession>
<dbReference type="Proteomes" id="UP001206206">
    <property type="component" value="Unassembled WGS sequence"/>
</dbReference>
<feature type="non-terminal residue" evidence="8">
    <location>
        <position position="847"/>
    </location>
</feature>
<keyword evidence="3 6" id="KW-0812">Transmembrane</keyword>
<evidence type="ECO:0000256" key="3">
    <source>
        <dbReference type="ARBA" id="ARBA00022692"/>
    </source>
</evidence>
<evidence type="ECO:0000259" key="7">
    <source>
        <dbReference type="Pfam" id="PF09924"/>
    </source>
</evidence>
<feature type="transmembrane region" description="Helical" evidence="6">
    <location>
        <begin position="477"/>
        <end position="495"/>
    </location>
</feature>
<comment type="subcellular location">
    <subcellularLocation>
        <location evidence="1">Cell membrane</location>
        <topology evidence="1">Multi-pass membrane protein</topology>
    </subcellularLocation>
</comment>
<reference evidence="8 9" key="1">
    <citation type="submission" date="2022-06" db="EMBL/GenBank/DDBJ databases">
        <title>Draft genome sequence of type strain Streptomyces rubrisoli DSM 42083.</title>
        <authorList>
            <person name="Duangmal K."/>
            <person name="Klaysubun C."/>
        </authorList>
    </citation>
    <scope>NUCLEOTIDE SEQUENCE [LARGE SCALE GENOMIC DNA]</scope>
    <source>
        <strain evidence="8 9">DSM 42083</strain>
    </source>
</reference>
<keyword evidence="2" id="KW-1003">Cell membrane</keyword>
<organism evidence="8 9">
    <name type="scientific">Streptantibioticus rubrisoli</name>
    <dbReference type="NCBI Taxonomy" id="1387313"/>
    <lineage>
        <taxon>Bacteria</taxon>
        <taxon>Bacillati</taxon>
        <taxon>Actinomycetota</taxon>
        <taxon>Actinomycetes</taxon>
        <taxon>Kitasatosporales</taxon>
        <taxon>Streptomycetaceae</taxon>
        <taxon>Streptantibioticus</taxon>
    </lineage>
</organism>
<keyword evidence="9" id="KW-1185">Reference proteome</keyword>
<evidence type="ECO:0000256" key="1">
    <source>
        <dbReference type="ARBA" id="ARBA00004651"/>
    </source>
</evidence>
<dbReference type="Pfam" id="PF09924">
    <property type="entry name" value="LPG_synthase_C"/>
    <property type="match status" value="1"/>
</dbReference>
<evidence type="ECO:0000313" key="8">
    <source>
        <dbReference type="EMBL" id="MCQ4046478.1"/>
    </source>
</evidence>
<keyword evidence="5 6" id="KW-0472">Membrane</keyword>
<evidence type="ECO:0000256" key="6">
    <source>
        <dbReference type="SAM" id="Phobius"/>
    </source>
</evidence>
<feature type="domain" description="Phosphatidylglycerol lysyltransferase C-terminal" evidence="7">
    <location>
        <begin position="513"/>
        <end position="811"/>
    </location>
</feature>
<evidence type="ECO:0000256" key="5">
    <source>
        <dbReference type="ARBA" id="ARBA00023136"/>
    </source>
</evidence>
<dbReference type="PANTHER" id="PTHR34697:SF2">
    <property type="entry name" value="PHOSPHATIDYLGLYCEROL LYSYLTRANSFERASE"/>
    <property type="match status" value="1"/>
</dbReference>
<keyword evidence="4 6" id="KW-1133">Transmembrane helix</keyword>
<proteinExistence type="predicted"/>
<gene>
    <name evidence="8" type="ORF">NON19_31605</name>
</gene>
<name>A0ABT1PM88_9ACTN</name>
<feature type="transmembrane region" description="Helical" evidence="6">
    <location>
        <begin position="351"/>
        <end position="370"/>
    </location>
</feature>
<feature type="transmembrane region" description="Helical" evidence="6">
    <location>
        <begin position="92"/>
        <end position="112"/>
    </location>
</feature>
<protein>
    <submittedName>
        <fullName evidence="8">Phosphatidylglycerol lysyltransferase domain-containing protein</fullName>
    </submittedName>
</protein>
<dbReference type="InterPro" id="IPR051211">
    <property type="entry name" value="PG_lysyltransferase"/>
</dbReference>
<feature type="transmembrane region" description="Helical" evidence="6">
    <location>
        <begin position="20"/>
        <end position="39"/>
    </location>
</feature>
<dbReference type="PANTHER" id="PTHR34697">
    <property type="entry name" value="PHOSPHATIDYLGLYCEROL LYSYLTRANSFERASE"/>
    <property type="match status" value="1"/>
</dbReference>
<feature type="transmembrane region" description="Helical" evidence="6">
    <location>
        <begin position="290"/>
        <end position="310"/>
    </location>
</feature>
<feature type="transmembrane region" description="Helical" evidence="6">
    <location>
        <begin position="124"/>
        <end position="147"/>
    </location>
</feature>
<feature type="transmembrane region" description="Helical" evidence="6">
    <location>
        <begin position="60"/>
        <end position="80"/>
    </location>
</feature>
<feature type="transmembrane region" description="Helical" evidence="6">
    <location>
        <begin position="153"/>
        <end position="172"/>
    </location>
</feature>
<evidence type="ECO:0000313" key="9">
    <source>
        <dbReference type="Proteomes" id="UP001206206"/>
    </source>
</evidence>
<feature type="transmembrane region" description="Helical" evidence="6">
    <location>
        <begin position="382"/>
        <end position="404"/>
    </location>
</feature>
<comment type="caution">
    <text evidence="8">The sequence shown here is derived from an EMBL/GenBank/DDBJ whole genome shotgun (WGS) entry which is preliminary data.</text>
</comment>
<dbReference type="EMBL" id="JANFNH010000068">
    <property type="protein sequence ID" value="MCQ4046478.1"/>
    <property type="molecule type" value="Genomic_DNA"/>
</dbReference>
<sequence length="847" mass="93129">MGQWLVHTYTSRIVLTGRQPLFLLLTGLVGSFVFIRFSVRMIRRGVRWWPGNVKPGGLHIHHVVFGQAMMLLGGVGAFTIRPDSTLARDVLAVVFGVGCGLVLDEFALVLHLEDVYWSEEGRKSVDAVILTVAMIIMLLLGWVPFAGFTGPQAVSNLSTVAVLLVFVVICLLKGKVWTGLLGVPLPPLAVIGALRLARPTSPWARWRYYSRPRRLARAERRDERLHRRLDAVRTRLYDALAGAPHLERPQARAAEMVRKALPTRPPTTDLGPSRLERWVRPLSSPCASAVVWYLRLAATFDVVAGLIAPFRNRVHRANSGEFFTPFLVTAGFTAATLAALLAVMLRRRKRAAWIVTLVLSAGNAALYWLALGVLPQVRAHPVNWSSAGLTTAVPLALLIAEPVCRVRGERGNIARGLTWLVLGGVVAAGLGTVLVHQTDQPPTADWTACFRYAVLRIFTVSTLVDLPEISVPGWTDLLINVISVAFFLQVLRAFFRSPRGRARLLPEDELRLRTLLDEFGDLDSLGYFALRHDKSACWSATYDAAVLYRVANGVAMAYGDPVGDPRGWPQAIASWLELARTHAWVPAVTGASEAAAAAYERYGLKVLAFGDEAVVRVAGFTLDGDVIRPLRRAHEVIRAAGYTVVVRRHRDIPGPEMAHLVHLADAWRHGTSDRLFTMALGRLGAAADGDCVLVECRDPNNRTCALLSLVPWGRAGLALDLMRRDRESSGELVPYMIAELLLRARAGVAPVDGLERVSLNFTVFHTGPGTGLVFRVHRGIVQLLSHRRGFESVQRINAAFRPRWQPRFLLYERATELPRIAVANAATEGFLTTPRLAASRGGSRGQP</sequence>
<dbReference type="InterPro" id="IPR024320">
    <property type="entry name" value="LPG_synthase_C"/>
</dbReference>
<feature type="transmembrane region" description="Helical" evidence="6">
    <location>
        <begin position="322"/>
        <end position="344"/>
    </location>
</feature>
<feature type="transmembrane region" description="Helical" evidence="6">
    <location>
        <begin position="416"/>
        <end position="436"/>
    </location>
</feature>
<evidence type="ECO:0000256" key="4">
    <source>
        <dbReference type="ARBA" id="ARBA00022989"/>
    </source>
</evidence>